<dbReference type="AlphaFoldDB" id="A0A2P6R9V0"/>
<dbReference type="Gramene" id="PRQ43213">
    <property type="protein sequence ID" value="PRQ43213"/>
    <property type="gene ID" value="RchiOBHm_Chr3g0466021"/>
</dbReference>
<evidence type="ECO:0000313" key="2">
    <source>
        <dbReference type="Proteomes" id="UP000238479"/>
    </source>
</evidence>
<protein>
    <submittedName>
        <fullName evidence="1">Uncharacterized protein</fullName>
    </submittedName>
</protein>
<dbReference type="Proteomes" id="UP000238479">
    <property type="component" value="Chromosome 3"/>
</dbReference>
<evidence type="ECO:0000313" key="1">
    <source>
        <dbReference type="EMBL" id="PRQ43213.1"/>
    </source>
</evidence>
<keyword evidence="2" id="KW-1185">Reference proteome</keyword>
<reference evidence="1 2" key="1">
    <citation type="journal article" date="2018" name="Nat. Genet.">
        <title>The Rosa genome provides new insights in the design of modern roses.</title>
        <authorList>
            <person name="Bendahmane M."/>
        </authorList>
    </citation>
    <scope>NUCLEOTIDE SEQUENCE [LARGE SCALE GENOMIC DNA]</scope>
    <source>
        <strain evidence="2">cv. Old Blush</strain>
    </source>
</reference>
<gene>
    <name evidence="1" type="ORF">RchiOBHm_Chr3g0466021</name>
</gene>
<accession>A0A2P6R9V0</accession>
<proteinExistence type="predicted"/>
<comment type="caution">
    <text evidence="1">The sequence shown here is derived from an EMBL/GenBank/DDBJ whole genome shotgun (WGS) entry which is preliminary data.</text>
</comment>
<name>A0A2P6R9V0_ROSCH</name>
<dbReference type="EMBL" id="PDCK01000041">
    <property type="protein sequence ID" value="PRQ43213.1"/>
    <property type="molecule type" value="Genomic_DNA"/>
</dbReference>
<organism evidence="1 2">
    <name type="scientific">Rosa chinensis</name>
    <name type="common">China rose</name>
    <dbReference type="NCBI Taxonomy" id="74649"/>
    <lineage>
        <taxon>Eukaryota</taxon>
        <taxon>Viridiplantae</taxon>
        <taxon>Streptophyta</taxon>
        <taxon>Embryophyta</taxon>
        <taxon>Tracheophyta</taxon>
        <taxon>Spermatophyta</taxon>
        <taxon>Magnoliopsida</taxon>
        <taxon>eudicotyledons</taxon>
        <taxon>Gunneridae</taxon>
        <taxon>Pentapetalae</taxon>
        <taxon>rosids</taxon>
        <taxon>fabids</taxon>
        <taxon>Rosales</taxon>
        <taxon>Rosaceae</taxon>
        <taxon>Rosoideae</taxon>
        <taxon>Rosoideae incertae sedis</taxon>
        <taxon>Rosa</taxon>
    </lineage>
</organism>
<sequence length="93" mass="10687">MCSFNFIRVILALLPSPEFSLIFSLKKISSPCLRPWLLSHTATANSSILRFFHVNCFTSFPFVLAILEPLNQLLSSEVINLVFKFAVYRFPKF</sequence>